<organism evidence="11 12">
    <name type="scientific">Phialophora macrospora</name>
    <dbReference type="NCBI Taxonomy" id="1851006"/>
    <lineage>
        <taxon>Eukaryota</taxon>
        <taxon>Fungi</taxon>
        <taxon>Dikarya</taxon>
        <taxon>Ascomycota</taxon>
        <taxon>Pezizomycotina</taxon>
        <taxon>Eurotiomycetes</taxon>
        <taxon>Chaetothyriomycetidae</taxon>
        <taxon>Chaetothyriales</taxon>
        <taxon>Herpotrichiellaceae</taxon>
        <taxon>Phialophora</taxon>
    </lineage>
</organism>
<dbReference type="PANTHER" id="PTHR43591">
    <property type="entry name" value="METHYLTRANSFERASE"/>
    <property type="match status" value="1"/>
</dbReference>
<keyword evidence="7" id="KW-0539">Nucleus</keyword>
<comment type="catalytic activity">
    <reaction evidence="10">
        <text>L-methionyl-[protein] + S-adenosyl-L-methionine = S-methyl-L-methionyl-[protein] + S-adenosyl-L-homocysteine</text>
        <dbReference type="Rhea" id="RHEA:60560"/>
        <dbReference type="Rhea" id="RHEA-COMP:12313"/>
        <dbReference type="Rhea" id="RHEA-COMP:15592"/>
        <dbReference type="ChEBI" id="CHEBI:16044"/>
        <dbReference type="ChEBI" id="CHEBI:57856"/>
        <dbReference type="ChEBI" id="CHEBI:59789"/>
        <dbReference type="ChEBI" id="CHEBI:142742"/>
    </reaction>
    <physiologicalReaction direction="left-to-right" evidence="10">
        <dbReference type="Rhea" id="RHEA:60561"/>
    </physiologicalReaction>
</comment>
<evidence type="ECO:0000256" key="7">
    <source>
        <dbReference type="ARBA" id="ARBA00023242"/>
    </source>
</evidence>
<proteinExistence type="inferred from homology"/>
<dbReference type="Pfam" id="PF13489">
    <property type="entry name" value="Methyltransf_23"/>
    <property type="match status" value="1"/>
</dbReference>
<dbReference type="Proteomes" id="UP000054266">
    <property type="component" value="Unassembled WGS sequence"/>
</dbReference>
<dbReference type="HOGENOM" id="CLU_010595_2_0_1"/>
<evidence type="ECO:0000256" key="9">
    <source>
        <dbReference type="ARBA" id="ARBA00041581"/>
    </source>
</evidence>
<comment type="similarity">
    <text evidence="8">Belongs to the methyltransferase superfamily. LaeA methyltransferase family.</text>
</comment>
<dbReference type="GO" id="GO:0005634">
    <property type="term" value="C:nucleus"/>
    <property type="evidence" value="ECO:0007669"/>
    <property type="project" value="UniProtKB-SubCell"/>
</dbReference>
<dbReference type="SUPFAM" id="SSF53335">
    <property type="entry name" value="S-adenosyl-L-methionine-dependent methyltransferases"/>
    <property type="match status" value="1"/>
</dbReference>
<dbReference type="InterPro" id="IPR029063">
    <property type="entry name" value="SAM-dependent_MTases_sf"/>
</dbReference>
<dbReference type="EMBL" id="KN846958">
    <property type="protein sequence ID" value="KIW69116.1"/>
    <property type="molecule type" value="Genomic_DNA"/>
</dbReference>
<evidence type="ECO:0000256" key="2">
    <source>
        <dbReference type="ARBA" id="ARBA00022603"/>
    </source>
</evidence>
<keyword evidence="3" id="KW-0808">Transferase</keyword>
<keyword evidence="4" id="KW-0949">S-adenosyl-L-methionine</keyword>
<keyword evidence="12" id="KW-1185">Reference proteome</keyword>
<evidence type="ECO:0000256" key="1">
    <source>
        <dbReference type="ARBA" id="ARBA00004123"/>
    </source>
</evidence>
<evidence type="ECO:0000256" key="3">
    <source>
        <dbReference type="ARBA" id="ARBA00022679"/>
    </source>
</evidence>
<dbReference type="Gene3D" id="3.40.50.150">
    <property type="entry name" value="Vaccinia Virus protein VP39"/>
    <property type="match status" value="1"/>
</dbReference>
<keyword evidence="5" id="KW-0805">Transcription regulation</keyword>
<evidence type="ECO:0000256" key="8">
    <source>
        <dbReference type="ARBA" id="ARBA00038158"/>
    </source>
</evidence>
<gene>
    <name evidence="11" type="ORF">PV04_05011</name>
</gene>
<evidence type="ECO:0000313" key="11">
    <source>
        <dbReference type="EMBL" id="KIW69116.1"/>
    </source>
</evidence>
<dbReference type="PANTHER" id="PTHR43591:SF30">
    <property type="entry name" value="PROTEIN-METHIONINE METHYLTRANSFERASE LAEA"/>
    <property type="match status" value="1"/>
</dbReference>
<evidence type="ECO:0000256" key="6">
    <source>
        <dbReference type="ARBA" id="ARBA00023163"/>
    </source>
</evidence>
<protein>
    <recommendedName>
        <fullName evidence="9">Velvet complex subunit laeA</fullName>
    </recommendedName>
</protein>
<reference evidence="11 12" key="1">
    <citation type="submission" date="2015-01" db="EMBL/GenBank/DDBJ databases">
        <title>The Genome Sequence of Capronia semiimmersa CBS27337.</title>
        <authorList>
            <consortium name="The Broad Institute Genomics Platform"/>
            <person name="Cuomo C."/>
            <person name="de Hoog S."/>
            <person name="Gorbushina A."/>
            <person name="Stielow B."/>
            <person name="Teixiera M."/>
            <person name="Abouelleil A."/>
            <person name="Chapman S.B."/>
            <person name="Priest M."/>
            <person name="Young S.K."/>
            <person name="Wortman J."/>
            <person name="Nusbaum C."/>
            <person name="Birren B."/>
        </authorList>
    </citation>
    <scope>NUCLEOTIDE SEQUENCE [LARGE SCALE GENOMIC DNA]</scope>
    <source>
        <strain evidence="11 12">CBS 27337</strain>
    </source>
</reference>
<keyword evidence="2" id="KW-0489">Methyltransferase</keyword>
<evidence type="ECO:0000256" key="5">
    <source>
        <dbReference type="ARBA" id="ARBA00023015"/>
    </source>
</evidence>
<name>A0A0D2CVE6_9EURO</name>
<evidence type="ECO:0000313" key="12">
    <source>
        <dbReference type="Proteomes" id="UP000054266"/>
    </source>
</evidence>
<dbReference type="AlphaFoldDB" id="A0A0D2CVE6"/>
<dbReference type="CDD" id="cd02440">
    <property type="entry name" value="AdoMet_MTases"/>
    <property type="match status" value="1"/>
</dbReference>
<evidence type="ECO:0000256" key="10">
    <source>
        <dbReference type="ARBA" id="ARBA00047870"/>
    </source>
</evidence>
<comment type="subcellular location">
    <subcellularLocation>
        <location evidence="1">Nucleus</location>
    </subcellularLocation>
</comment>
<dbReference type="GO" id="GO:0032259">
    <property type="term" value="P:methylation"/>
    <property type="evidence" value="ECO:0007669"/>
    <property type="project" value="UniProtKB-KW"/>
</dbReference>
<dbReference type="STRING" id="5601.A0A0D2CVE6"/>
<accession>A0A0D2CVE6</accession>
<keyword evidence="6" id="KW-0804">Transcription</keyword>
<dbReference type="GO" id="GO:0008168">
    <property type="term" value="F:methyltransferase activity"/>
    <property type="evidence" value="ECO:0007669"/>
    <property type="project" value="UniProtKB-KW"/>
</dbReference>
<evidence type="ECO:0000256" key="4">
    <source>
        <dbReference type="ARBA" id="ARBA00022691"/>
    </source>
</evidence>
<sequence>MARDIPIEMQTIHQFGREYGAFRSGQYLLPQDRIEAERLDMMHTMFKTIRDKGTRLTDCPTDMLKREVRGWQEPPRVLDLGCGPGNWMLDMAVQFRDAEFVGVDLHRMGPPNIEPNVSFKAPWDYEGPWAWGERSWDLIHLQMGLGSVSNWYALYQKILDHLIPGTGYFESVELDFEPRAEDGKIHPGRLMDWWDVYVKGHYDAIGRRLHYDPATPDILRRMGFKDVVHKEYKIPLNEWHGDVAKTRASKWWQISMGLNADGSGGQGLEAISLMPLCKYSSWSADHVRRLCNEAMAQAKDPNARFYNVLHVITARAPGADEVG</sequence>